<comment type="caution">
    <text evidence="2">The sequence shown here is derived from an EMBL/GenBank/DDBJ whole genome shotgun (WGS) entry which is preliminary data.</text>
</comment>
<feature type="non-terminal residue" evidence="2">
    <location>
        <position position="1"/>
    </location>
</feature>
<accession>A0A8H7ZPI0</accession>
<proteinExistence type="predicted"/>
<keyword evidence="3" id="KW-1185">Reference proteome</keyword>
<organism evidence="2 3">
    <name type="scientific">Olpidium bornovanus</name>
    <dbReference type="NCBI Taxonomy" id="278681"/>
    <lineage>
        <taxon>Eukaryota</taxon>
        <taxon>Fungi</taxon>
        <taxon>Fungi incertae sedis</taxon>
        <taxon>Olpidiomycota</taxon>
        <taxon>Olpidiomycotina</taxon>
        <taxon>Olpidiomycetes</taxon>
        <taxon>Olpidiales</taxon>
        <taxon>Olpidiaceae</taxon>
        <taxon>Olpidium</taxon>
    </lineage>
</organism>
<evidence type="ECO:0000313" key="2">
    <source>
        <dbReference type="EMBL" id="KAG5457064.1"/>
    </source>
</evidence>
<feature type="region of interest" description="Disordered" evidence="1">
    <location>
        <begin position="42"/>
        <end position="138"/>
    </location>
</feature>
<name>A0A8H7ZPI0_9FUNG</name>
<dbReference type="AlphaFoldDB" id="A0A8H7ZPI0"/>
<dbReference type="Proteomes" id="UP000673691">
    <property type="component" value="Unassembled WGS sequence"/>
</dbReference>
<feature type="compositionally biased region" description="Basic and acidic residues" evidence="1">
    <location>
        <begin position="75"/>
        <end position="88"/>
    </location>
</feature>
<evidence type="ECO:0000256" key="1">
    <source>
        <dbReference type="SAM" id="MobiDB-lite"/>
    </source>
</evidence>
<evidence type="ECO:0000313" key="3">
    <source>
        <dbReference type="Proteomes" id="UP000673691"/>
    </source>
</evidence>
<feature type="compositionally biased region" description="Basic and acidic residues" evidence="1">
    <location>
        <begin position="110"/>
        <end position="119"/>
    </location>
</feature>
<sequence>LPDRACVTLSALAAPLKRWSGTVRGYFVAVALSRARRGEVADYAPGFSDGDGVPSGRQDEYARDPEVEEDAEYEQNIKHGDETYRPPDPEAADVDGCAAGGKKTKQTNAEPREGAKPPELRPSSYTAPGTFTEDESLMDVKPDEQQFSEGPDRDVDRQVASLVSASHRTGRPVEDRLKSAKMASGRYTECSSSPHVGSCSPGRPFKRRRTGVPRVLTAPARALYFRIAREGDGRAADHRQANWRSRYWTADRRVIEAQNRVAFTSRQNLPHSGSFCLANRLFA</sequence>
<reference evidence="2 3" key="1">
    <citation type="journal article" name="Sci. Rep.">
        <title>Genome-scale phylogenetic analyses confirm Olpidium as the closest living zoosporic fungus to the non-flagellated, terrestrial fungi.</title>
        <authorList>
            <person name="Chang Y."/>
            <person name="Rochon D."/>
            <person name="Sekimoto S."/>
            <person name="Wang Y."/>
            <person name="Chovatia M."/>
            <person name="Sandor L."/>
            <person name="Salamov A."/>
            <person name="Grigoriev I.V."/>
            <person name="Stajich J.E."/>
            <person name="Spatafora J.W."/>
        </authorList>
    </citation>
    <scope>NUCLEOTIDE SEQUENCE [LARGE SCALE GENOMIC DNA]</scope>
    <source>
        <strain evidence="2">S191</strain>
    </source>
</reference>
<dbReference type="EMBL" id="JAEFCI010010693">
    <property type="protein sequence ID" value="KAG5457064.1"/>
    <property type="molecule type" value="Genomic_DNA"/>
</dbReference>
<protein>
    <submittedName>
        <fullName evidence="2">Uncharacterized protein</fullName>
    </submittedName>
</protein>
<feature type="region of interest" description="Disordered" evidence="1">
    <location>
        <begin position="185"/>
        <end position="205"/>
    </location>
</feature>
<gene>
    <name evidence="2" type="ORF">BJ554DRAFT_3026</name>
</gene>